<evidence type="ECO:0000256" key="1">
    <source>
        <dbReference type="SAM" id="Phobius"/>
    </source>
</evidence>
<feature type="transmembrane region" description="Helical" evidence="1">
    <location>
        <begin position="197"/>
        <end position="219"/>
    </location>
</feature>
<dbReference type="EMBL" id="JACHGW010000001">
    <property type="protein sequence ID" value="MBB6048531.1"/>
    <property type="molecule type" value="Genomic_DNA"/>
</dbReference>
<sequence>MTAPTPTPDTTPPSRRALLALVGGVLSAFVLTLLNRYLGLFVSLPAGRSPLVHLISLAYLFPLLFALLSAAAGAARLPQSLGFLGLVGLLLGGPMGLVYLLTEKFRVEVPLPLFLTANNLFLPTGVMLLGAALGRKIIRHPNTLLALAGIVIFFDIVMVTMGTVAQAMQSGSKIISLVSVGGGAAQPSAPFAKSIPLLSGVTIGPADILMPALFFAAIVQFPRLRDDWQIPLKPTFWWTVGLLALALVIVETTALPIPAWVPMGIALLIANSRYAAFTKQEKRDLWIGAVFALFCAGLIIVGARKFFASQPKQAAERTPKWGWVLGVVRETRERLVLQVVNDYPIAKAGVRPGDVIESLNGVPSAKLQTQEALFAVLDAAEKDGLTIRLRRLGEKKPLELKVTLP</sequence>
<proteinExistence type="predicted"/>
<feature type="transmembrane region" description="Helical" evidence="1">
    <location>
        <begin position="51"/>
        <end position="74"/>
    </location>
</feature>
<feature type="transmembrane region" description="Helical" evidence="1">
    <location>
        <begin position="145"/>
        <end position="168"/>
    </location>
</feature>
<dbReference type="AlphaFoldDB" id="A0A7W9SKY5"/>
<feature type="transmembrane region" description="Helical" evidence="1">
    <location>
        <begin position="81"/>
        <end position="101"/>
    </location>
</feature>
<dbReference type="RefSeq" id="WP_184192172.1">
    <property type="nucleotide sequence ID" value="NZ_JACHGW010000001.1"/>
</dbReference>
<dbReference type="SUPFAM" id="SSF50156">
    <property type="entry name" value="PDZ domain-like"/>
    <property type="match status" value="1"/>
</dbReference>
<evidence type="ECO:0000259" key="2">
    <source>
        <dbReference type="Pfam" id="PF13180"/>
    </source>
</evidence>
<feature type="domain" description="PDZ" evidence="2">
    <location>
        <begin position="328"/>
        <end position="402"/>
    </location>
</feature>
<protein>
    <recommendedName>
        <fullName evidence="2">PDZ domain-containing protein</fullName>
    </recommendedName>
</protein>
<keyword evidence="1" id="KW-1133">Transmembrane helix</keyword>
<dbReference type="Proteomes" id="UP000520814">
    <property type="component" value="Unassembled WGS sequence"/>
</dbReference>
<dbReference type="Gene3D" id="2.30.42.10">
    <property type="match status" value="1"/>
</dbReference>
<dbReference type="InterPro" id="IPR001478">
    <property type="entry name" value="PDZ"/>
</dbReference>
<feature type="transmembrane region" description="Helical" evidence="1">
    <location>
        <begin position="285"/>
        <end position="303"/>
    </location>
</feature>
<accession>A0A7W9SKY5</accession>
<reference evidence="3 4" key="1">
    <citation type="submission" date="2020-08" db="EMBL/GenBank/DDBJ databases">
        <title>Genomic Encyclopedia of Type Strains, Phase IV (KMG-IV): sequencing the most valuable type-strain genomes for metagenomic binning, comparative biology and taxonomic classification.</title>
        <authorList>
            <person name="Goeker M."/>
        </authorList>
    </citation>
    <scope>NUCLEOTIDE SEQUENCE [LARGE SCALE GENOMIC DNA]</scope>
    <source>
        <strain evidence="3 4">DSM 23562</strain>
    </source>
</reference>
<keyword evidence="1" id="KW-0472">Membrane</keyword>
<organism evidence="3 4">
    <name type="scientific">Armatimonas rosea</name>
    <dbReference type="NCBI Taxonomy" id="685828"/>
    <lineage>
        <taxon>Bacteria</taxon>
        <taxon>Bacillati</taxon>
        <taxon>Armatimonadota</taxon>
        <taxon>Armatimonadia</taxon>
        <taxon>Armatimonadales</taxon>
        <taxon>Armatimonadaceae</taxon>
        <taxon>Armatimonas</taxon>
    </lineage>
</organism>
<name>A0A7W9SKY5_ARMRO</name>
<dbReference type="InterPro" id="IPR036034">
    <property type="entry name" value="PDZ_sf"/>
</dbReference>
<evidence type="ECO:0000313" key="3">
    <source>
        <dbReference type="EMBL" id="MBB6048531.1"/>
    </source>
</evidence>
<keyword evidence="4" id="KW-1185">Reference proteome</keyword>
<comment type="caution">
    <text evidence="3">The sequence shown here is derived from an EMBL/GenBank/DDBJ whole genome shotgun (WGS) entry which is preliminary data.</text>
</comment>
<gene>
    <name evidence="3" type="ORF">HNQ39_000293</name>
</gene>
<feature type="transmembrane region" description="Helical" evidence="1">
    <location>
        <begin position="18"/>
        <end position="39"/>
    </location>
</feature>
<evidence type="ECO:0000313" key="4">
    <source>
        <dbReference type="Proteomes" id="UP000520814"/>
    </source>
</evidence>
<feature type="transmembrane region" description="Helical" evidence="1">
    <location>
        <begin position="240"/>
        <end position="265"/>
    </location>
</feature>
<feature type="transmembrane region" description="Helical" evidence="1">
    <location>
        <begin position="113"/>
        <end position="133"/>
    </location>
</feature>
<keyword evidence="1" id="KW-0812">Transmembrane</keyword>
<dbReference type="Pfam" id="PF13180">
    <property type="entry name" value="PDZ_2"/>
    <property type="match status" value="1"/>
</dbReference>